<evidence type="ECO:0000313" key="2">
    <source>
        <dbReference type="Proteomes" id="UP000499080"/>
    </source>
</evidence>
<accession>A0A4Y2FYA4</accession>
<reference evidence="1 2" key="1">
    <citation type="journal article" date="2019" name="Sci. Rep.">
        <title>Orb-weaving spider Araneus ventricosus genome elucidates the spidroin gene catalogue.</title>
        <authorList>
            <person name="Kono N."/>
            <person name="Nakamura H."/>
            <person name="Ohtoshi R."/>
            <person name="Moran D.A.P."/>
            <person name="Shinohara A."/>
            <person name="Yoshida Y."/>
            <person name="Fujiwara M."/>
            <person name="Mori M."/>
            <person name="Tomita M."/>
            <person name="Arakawa K."/>
        </authorList>
    </citation>
    <scope>NUCLEOTIDE SEQUENCE [LARGE SCALE GENOMIC DNA]</scope>
</reference>
<gene>
    <name evidence="1" type="ORF">AVEN_78584_1</name>
</gene>
<comment type="caution">
    <text evidence="1">The sequence shown here is derived from an EMBL/GenBank/DDBJ whole genome shotgun (WGS) entry which is preliminary data.</text>
</comment>
<proteinExistence type="predicted"/>
<dbReference type="EMBL" id="BGPR01001138">
    <property type="protein sequence ID" value="GBM46440.1"/>
    <property type="molecule type" value="Genomic_DNA"/>
</dbReference>
<dbReference type="Gene3D" id="3.30.420.10">
    <property type="entry name" value="Ribonuclease H-like superfamily/Ribonuclease H"/>
    <property type="match status" value="1"/>
</dbReference>
<dbReference type="Proteomes" id="UP000499080">
    <property type="component" value="Unassembled WGS sequence"/>
</dbReference>
<dbReference type="AlphaFoldDB" id="A0A4Y2FYA4"/>
<evidence type="ECO:0008006" key="3">
    <source>
        <dbReference type="Google" id="ProtNLM"/>
    </source>
</evidence>
<protein>
    <recommendedName>
        <fullName evidence="3">Histone-lysine N-methyltransferase SETMAR</fullName>
    </recommendedName>
</protein>
<sequence>MAAKLLHHRLDLLEHPPYRPDISPSDFHLFERRTIEELEQQEVQNLLTTPEPIRDVQLQLVGYKQEKDGKGKKRSLNISPTTPKRMKSIYDEKKLYLCRQFFRKL</sequence>
<evidence type="ECO:0000313" key="1">
    <source>
        <dbReference type="EMBL" id="GBM46440.1"/>
    </source>
</evidence>
<dbReference type="InterPro" id="IPR036397">
    <property type="entry name" value="RNaseH_sf"/>
</dbReference>
<dbReference type="GO" id="GO:0003676">
    <property type="term" value="F:nucleic acid binding"/>
    <property type="evidence" value="ECO:0007669"/>
    <property type="project" value="InterPro"/>
</dbReference>
<keyword evidence="2" id="KW-1185">Reference proteome</keyword>
<name>A0A4Y2FYA4_ARAVE</name>
<organism evidence="1 2">
    <name type="scientific">Araneus ventricosus</name>
    <name type="common">Orbweaver spider</name>
    <name type="synonym">Epeira ventricosa</name>
    <dbReference type="NCBI Taxonomy" id="182803"/>
    <lineage>
        <taxon>Eukaryota</taxon>
        <taxon>Metazoa</taxon>
        <taxon>Ecdysozoa</taxon>
        <taxon>Arthropoda</taxon>
        <taxon>Chelicerata</taxon>
        <taxon>Arachnida</taxon>
        <taxon>Araneae</taxon>
        <taxon>Araneomorphae</taxon>
        <taxon>Entelegynae</taxon>
        <taxon>Araneoidea</taxon>
        <taxon>Araneidae</taxon>
        <taxon>Araneus</taxon>
    </lineage>
</organism>